<dbReference type="EMBL" id="CVQH01006891">
    <property type="protein sequence ID" value="CRK15816.1"/>
    <property type="molecule type" value="Genomic_DNA"/>
</dbReference>
<keyword evidence="3" id="KW-1185">Reference proteome</keyword>
<gene>
    <name evidence="2" type="ORF">BN1708_011559</name>
</gene>
<keyword evidence="1" id="KW-0732">Signal</keyword>
<sequence>MKFLNILSLVSFASAAPALQARQNTAIGTVKNAVATLDSATKGNIQAIQGAVAEVKNNVEAQVEVVLKTNIQGIADALKKATDDIAKGTTGAGGAIGGDLKDLTQAQINEVRDAIAAAQRILRDIGATVRLTATDLTPALKSAIKSEVDAVKAAIQPFVTPLTTFGEAARAARASLAIGITGLSTVIAELGAILSRLIASIGL</sequence>
<evidence type="ECO:0000313" key="2">
    <source>
        <dbReference type="EMBL" id="CRK15816.1"/>
    </source>
</evidence>
<dbReference type="AlphaFoldDB" id="A0A0G4L1H2"/>
<feature type="chain" id="PRO_5012181426" evidence="1">
    <location>
        <begin position="16"/>
        <end position="203"/>
    </location>
</feature>
<organism evidence="2 3">
    <name type="scientific">Verticillium longisporum</name>
    <name type="common">Verticillium dahliae var. longisporum</name>
    <dbReference type="NCBI Taxonomy" id="100787"/>
    <lineage>
        <taxon>Eukaryota</taxon>
        <taxon>Fungi</taxon>
        <taxon>Dikarya</taxon>
        <taxon>Ascomycota</taxon>
        <taxon>Pezizomycotina</taxon>
        <taxon>Sordariomycetes</taxon>
        <taxon>Hypocreomycetidae</taxon>
        <taxon>Glomerellales</taxon>
        <taxon>Plectosphaerellaceae</taxon>
        <taxon>Verticillium</taxon>
    </lineage>
</organism>
<dbReference type="Proteomes" id="UP000044602">
    <property type="component" value="Unassembled WGS sequence"/>
</dbReference>
<reference evidence="2 3" key="1">
    <citation type="submission" date="2015-05" db="EMBL/GenBank/DDBJ databases">
        <authorList>
            <person name="Wang D.B."/>
            <person name="Wang M."/>
        </authorList>
    </citation>
    <scope>NUCLEOTIDE SEQUENCE [LARGE SCALE GENOMIC DNA]</scope>
    <source>
        <strain evidence="2">VL1</strain>
    </source>
</reference>
<accession>A0A0G4L1H2</accession>
<evidence type="ECO:0000256" key="1">
    <source>
        <dbReference type="SAM" id="SignalP"/>
    </source>
</evidence>
<evidence type="ECO:0000313" key="3">
    <source>
        <dbReference type="Proteomes" id="UP000044602"/>
    </source>
</evidence>
<proteinExistence type="predicted"/>
<protein>
    <submittedName>
        <fullName evidence="2">Uncharacterized protein</fullName>
    </submittedName>
</protein>
<name>A0A0G4L1H2_VERLO</name>
<feature type="signal peptide" evidence="1">
    <location>
        <begin position="1"/>
        <end position="15"/>
    </location>
</feature>